<dbReference type="RefSeq" id="XP_068368092.1">
    <property type="nucleotide sequence ID" value="XM_068497916.1"/>
</dbReference>
<sequence length="556" mass="63647">MLYKKECKISSEGFVIPDFDFDSADAVIPISTPSITQYEFDSFQLYLDLLDAMKHDKSSNFYPSILIKALKMFTASIISQKNNIPNELLESYDTPGTLLSLIDPNTDKTVFLEALHAAIAWTGAVKNNSAFSVPEFILFLIETSVYALSDPNFQYDRNIGNSTVALLRNILFHSNDAKFHFINNRGVELFSSLYLEVVGDTLKDYIIIVIINSLDVSPTPPFNFVKFVENPLLKSVFGYNLRSATSLEIRLALAYVKISPECALSFLNHIEIESSGIEFLFASTDTQVLLLELFEFLVTCSNETVVSIAEKKIQWNVFLPHIPMSFDSKLMKKTIQVAVNLFKIGHYKILDTLILKVLLEMMTIGNIKIKHRAMDAIRILINSGSPHSMDSIIGHNIISKICNFLESDRKDIFKFCFEMLLFIIQFALDGKCPRKVRDQLYEAEFEAIMEEVCGCELNEELANMADILKEKFDQLVAESETLEMAELENNHEIIEEEDYDDDEENEFHDNHFDNMNYYQQYAQNCMKGIEEEDESENESDDEEEDEWVDADEFPID</sequence>
<protein>
    <submittedName>
        <fullName evidence="3">Uncharacterized protein</fullName>
    </submittedName>
</protein>
<feature type="region of interest" description="Disordered" evidence="2">
    <location>
        <begin position="525"/>
        <end position="556"/>
    </location>
</feature>
<evidence type="ECO:0000313" key="3">
    <source>
        <dbReference type="EMBL" id="OHT14956.1"/>
    </source>
</evidence>
<keyword evidence="1" id="KW-0175">Coiled coil</keyword>
<dbReference type="EMBL" id="MLAK01000292">
    <property type="protein sequence ID" value="OHT14956.1"/>
    <property type="molecule type" value="Genomic_DNA"/>
</dbReference>
<name>A0A1J4KZ35_9EUKA</name>
<feature type="coiled-coil region" evidence="1">
    <location>
        <begin position="458"/>
        <end position="497"/>
    </location>
</feature>
<evidence type="ECO:0000256" key="2">
    <source>
        <dbReference type="SAM" id="MobiDB-lite"/>
    </source>
</evidence>
<keyword evidence="4" id="KW-1185">Reference proteome</keyword>
<dbReference type="GeneID" id="94832620"/>
<gene>
    <name evidence="3" type="ORF">TRFO_14615</name>
</gene>
<dbReference type="InterPro" id="IPR016024">
    <property type="entry name" value="ARM-type_fold"/>
</dbReference>
<evidence type="ECO:0000313" key="4">
    <source>
        <dbReference type="Proteomes" id="UP000179807"/>
    </source>
</evidence>
<accession>A0A1J4KZ35</accession>
<dbReference type="VEuPathDB" id="TrichDB:TRFO_14615"/>
<dbReference type="AlphaFoldDB" id="A0A1J4KZ35"/>
<organism evidence="3 4">
    <name type="scientific">Tritrichomonas foetus</name>
    <dbReference type="NCBI Taxonomy" id="1144522"/>
    <lineage>
        <taxon>Eukaryota</taxon>
        <taxon>Metamonada</taxon>
        <taxon>Parabasalia</taxon>
        <taxon>Tritrichomonadida</taxon>
        <taxon>Tritrichomonadidae</taxon>
        <taxon>Tritrichomonas</taxon>
    </lineage>
</organism>
<dbReference type="Gene3D" id="1.25.10.10">
    <property type="entry name" value="Leucine-rich Repeat Variant"/>
    <property type="match status" value="1"/>
</dbReference>
<proteinExistence type="predicted"/>
<comment type="caution">
    <text evidence="3">The sequence shown here is derived from an EMBL/GenBank/DDBJ whole genome shotgun (WGS) entry which is preliminary data.</text>
</comment>
<dbReference type="Proteomes" id="UP000179807">
    <property type="component" value="Unassembled WGS sequence"/>
</dbReference>
<evidence type="ECO:0000256" key="1">
    <source>
        <dbReference type="SAM" id="Coils"/>
    </source>
</evidence>
<reference evidence="3" key="1">
    <citation type="submission" date="2016-10" db="EMBL/GenBank/DDBJ databases">
        <authorList>
            <person name="Benchimol M."/>
            <person name="Almeida L.G."/>
            <person name="Vasconcelos A.T."/>
            <person name="Perreira-Neves A."/>
            <person name="Rosa I.A."/>
            <person name="Tasca T."/>
            <person name="Bogo M.R."/>
            <person name="de Souza W."/>
        </authorList>
    </citation>
    <scope>NUCLEOTIDE SEQUENCE [LARGE SCALE GENOMIC DNA]</scope>
    <source>
        <strain evidence="3">K</strain>
    </source>
</reference>
<dbReference type="SUPFAM" id="SSF48371">
    <property type="entry name" value="ARM repeat"/>
    <property type="match status" value="1"/>
</dbReference>
<dbReference type="InterPro" id="IPR011989">
    <property type="entry name" value="ARM-like"/>
</dbReference>
<feature type="compositionally biased region" description="Acidic residues" evidence="2">
    <location>
        <begin position="530"/>
        <end position="556"/>
    </location>
</feature>